<dbReference type="InterPro" id="IPR002219">
    <property type="entry name" value="PKC_DAG/PE"/>
</dbReference>
<name>A0A1Z5KSN2_FISSO</name>
<evidence type="ECO:0008006" key="5">
    <source>
        <dbReference type="Google" id="ProtNLM"/>
    </source>
</evidence>
<evidence type="ECO:0000259" key="1">
    <source>
        <dbReference type="PROSITE" id="PS50081"/>
    </source>
</evidence>
<keyword evidence="4" id="KW-1185">Reference proteome</keyword>
<dbReference type="InterPro" id="IPR037191">
    <property type="entry name" value="VPS9_dom_sf"/>
</dbReference>
<evidence type="ECO:0000259" key="2">
    <source>
        <dbReference type="PROSITE" id="PS51205"/>
    </source>
</evidence>
<dbReference type="InterPro" id="IPR003123">
    <property type="entry name" value="VPS9"/>
</dbReference>
<dbReference type="AlphaFoldDB" id="A0A1Z5KSN2"/>
<dbReference type="PROSITE" id="PS50081">
    <property type="entry name" value="ZF_DAG_PE_2"/>
    <property type="match status" value="1"/>
</dbReference>
<dbReference type="Pfam" id="PF02204">
    <property type="entry name" value="VPS9"/>
    <property type="match status" value="1"/>
</dbReference>
<comment type="caution">
    <text evidence="3">The sequence shown here is derived from an EMBL/GenBank/DDBJ whole genome shotgun (WGS) entry which is preliminary data.</text>
</comment>
<dbReference type="SUPFAM" id="SSF109993">
    <property type="entry name" value="VPS9 domain"/>
    <property type="match status" value="1"/>
</dbReference>
<reference evidence="3 4" key="1">
    <citation type="journal article" date="2015" name="Plant Cell">
        <title>Oil accumulation by the oleaginous diatom Fistulifera solaris as revealed by the genome and transcriptome.</title>
        <authorList>
            <person name="Tanaka T."/>
            <person name="Maeda Y."/>
            <person name="Veluchamy A."/>
            <person name="Tanaka M."/>
            <person name="Abida H."/>
            <person name="Marechal E."/>
            <person name="Bowler C."/>
            <person name="Muto M."/>
            <person name="Sunaga Y."/>
            <person name="Tanaka M."/>
            <person name="Yoshino T."/>
            <person name="Taniguchi T."/>
            <person name="Fukuda Y."/>
            <person name="Nemoto M."/>
            <person name="Matsumoto M."/>
            <person name="Wong P.S."/>
            <person name="Aburatani S."/>
            <person name="Fujibuchi W."/>
        </authorList>
    </citation>
    <scope>NUCLEOTIDE SEQUENCE [LARGE SCALE GENOMIC DNA]</scope>
    <source>
        <strain evidence="3 4">JPCC DA0580</strain>
    </source>
</reference>
<gene>
    <name evidence="3" type="ORF">FisN_7Hh298</name>
</gene>
<dbReference type="OrthoDB" id="48314at2759"/>
<dbReference type="Proteomes" id="UP000198406">
    <property type="component" value="Unassembled WGS sequence"/>
</dbReference>
<organism evidence="3 4">
    <name type="scientific">Fistulifera solaris</name>
    <name type="common">Oleaginous diatom</name>
    <dbReference type="NCBI Taxonomy" id="1519565"/>
    <lineage>
        <taxon>Eukaryota</taxon>
        <taxon>Sar</taxon>
        <taxon>Stramenopiles</taxon>
        <taxon>Ochrophyta</taxon>
        <taxon>Bacillariophyta</taxon>
        <taxon>Bacillariophyceae</taxon>
        <taxon>Bacillariophycidae</taxon>
        <taxon>Naviculales</taxon>
        <taxon>Naviculaceae</taxon>
        <taxon>Fistulifera</taxon>
    </lineage>
</organism>
<proteinExistence type="predicted"/>
<dbReference type="InParanoid" id="A0A1Z5KSN2"/>
<dbReference type="Gene3D" id="1.20.1050.80">
    <property type="entry name" value="VPS9 domain"/>
    <property type="match status" value="1"/>
</dbReference>
<dbReference type="EMBL" id="BDSP01000285">
    <property type="protein sequence ID" value="GAX29105.1"/>
    <property type="molecule type" value="Genomic_DNA"/>
</dbReference>
<accession>A0A1Z5KSN2</accession>
<evidence type="ECO:0000313" key="4">
    <source>
        <dbReference type="Proteomes" id="UP000198406"/>
    </source>
</evidence>
<protein>
    <recommendedName>
        <fullName evidence="5">VPS9 domain-containing protein</fullName>
    </recommendedName>
</protein>
<feature type="domain" description="VPS9" evidence="2">
    <location>
        <begin position="409"/>
        <end position="559"/>
    </location>
</feature>
<evidence type="ECO:0000313" key="3">
    <source>
        <dbReference type="EMBL" id="GAX29105.1"/>
    </source>
</evidence>
<dbReference type="PROSITE" id="PS51205">
    <property type="entry name" value="VPS9"/>
    <property type="match status" value="1"/>
</dbReference>
<feature type="domain" description="Phorbol-ester/DAG-type" evidence="1">
    <location>
        <begin position="29"/>
        <end position="85"/>
    </location>
</feature>
<sequence length="581" mass="64281">MSDGEETAAAWQTIRTMELTGICCHPHHLHSFQPVHFHLLSALKKCACCHERFQTFGGAAQVVCVACGAMAHRVCAMSSVWKDVCPVNATKVHGRIEPKMTHQPAVSENKDHHLTRAFSNVKDAIGKSLSLHSETTKGNNQSLHHQFSSVARVLQEHILEQFRKHDTTDDSSYVDVGEESRLGTTALVVGGIAGGVAGLALVAGPAMAMAGAVGILAESSVSVGVLVAGMATGSLTARQIQERQRQRILTMGEGMGQKILLVRPNIQIDPIWDTITAQAYASRPKDDRSRYHRDVDIIKTAEEEIPTEEKVLLLVSRLLNDKTSLPGHMYRALIQAFRDRCTERASAAGRFRRDDAHAIIKHITATLLQVRAEFSASPYLTERTASAVETLVLGQIYTLVWDEIRVETAEQDEALKQKVTQFNLLEYDENGTHVFVSDKIPSKLEKNVSQAALAAIRQLPQCHTTADKLTHCVQFLQHISEHFAAMDGQLLSAESLLQMVCQHLWICMSLHAAELHAEITFLEEFARDEQLLRGREGYALVTLQAALHFLDNSTDIDHVFGTDDEDVNDDDTYENVSKDGY</sequence>